<evidence type="ECO:0000256" key="1">
    <source>
        <dbReference type="SAM" id="MobiDB-lite"/>
    </source>
</evidence>
<feature type="compositionally biased region" description="Low complexity" evidence="1">
    <location>
        <begin position="12"/>
        <end position="25"/>
    </location>
</feature>
<dbReference type="Proteomes" id="UP000292235">
    <property type="component" value="Chromosome"/>
</dbReference>
<dbReference type="EMBL" id="CP036455">
    <property type="protein sequence ID" value="QBI55630.1"/>
    <property type="molecule type" value="Genomic_DNA"/>
</dbReference>
<protein>
    <submittedName>
        <fullName evidence="2">Uncharacterized protein</fullName>
    </submittedName>
</protein>
<keyword evidence="3" id="KW-1185">Reference proteome</keyword>
<feature type="compositionally biased region" description="Low complexity" evidence="1">
    <location>
        <begin position="283"/>
        <end position="315"/>
    </location>
</feature>
<feature type="compositionally biased region" description="Pro residues" evidence="1">
    <location>
        <begin position="213"/>
        <end position="223"/>
    </location>
</feature>
<feature type="compositionally biased region" description="Basic and acidic residues" evidence="1">
    <location>
        <begin position="1"/>
        <end position="11"/>
    </location>
</feature>
<evidence type="ECO:0000313" key="2">
    <source>
        <dbReference type="EMBL" id="QBI55630.1"/>
    </source>
</evidence>
<name>A0A4P6Q5Q6_9ACTN</name>
<evidence type="ECO:0000313" key="3">
    <source>
        <dbReference type="Proteomes" id="UP000292235"/>
    </source>
</evidence>
<proteinExistence type="predicted"/>
<sequence length="315" mass="32693">MRPGRGHEMHVRAAAPASVPPRGASLATSSCDTKEHGVFCPPMPESPAGPRPRCGGGGARGAPNGAKTPPTSTFRAPRGRRVRRGRPQNGHRPPKFHPIGRWGPRRPRPGATSDVSSPPGPRSGATGPCGHPRPRPAALPPPCAGPAGDTATPSRPAGAGRSPMPVHPAMIANLWPRNTPSCDHKFAIDAPSRAESVCRARQTNKAAQQTRAAPPPVPPPAVPAPSTAGPGPPSSPVPAAPHHSARRPAEARPRASPRKRIRAVRPGRPCEPDRSSPSQTRLRAPAARPRPVLHAGARTPAVPAAATPPAARPWR</sequence>
<dbReference type="AlphaFoldDB" id="A0A4P6Q5Q6"/>
<feature type="region of interest" description="Disordered" evidence="1">
    <location>
        <begin position="192"/>
        <end position="315"/>
    </location>
</feature>
<organism evidence="2 3">
    <name type="scientific">Streptomonospora litoralis</name>
    <dbReference type="NCBI Taxonomy" id="2498135"/>
    <lineage>
        <taxon>Bacteria</taxon>
        <taxon>Bacillati</taxon>
        <taxon>Actinomycetota</taxon>
        <taxon>Actinomycetes</taxon>
        <taxon>Streptosporangiales</taxon>
        <taxon>Nocardiopsidaceae</taxon>
        <taxon>Streptomonospora</taxon>
    </lineage>
</organism>
<feature type="region of interest" description="Disordered" evidence="1">
    <location>
        <begin position="1"/>
        <end position="172"/>
    </location>
</feature>
<feature type="compositionally biased region" description="Pro residues" evidence="1">
    <location>
        <begin position="135"/>
        <end position="144"/>
    </location>
</feature>
<accession>A0A4P6Q5Q6</accession>
<reference evidence="2 3" key="1">
    <citation type="submission" date="2019-02" db="EMBL/GenBank/DDBJ databases">
        <authorList>
            <person name="Khodamoradi S."/>
            <person name="Hahnke R.L."/>
            <person name="Kaempfer P."/>
            <person name="Schumann P."/>
            <person name="Rohde M."/>
            <person name="Steinert M."/>
            <person name="Luzhetskyy A."/>
            <person name="Wink J."/>
            <person name="Ruckert C."/>
        </authorList>
    </citation>
    <scope>NUCLEOTIDE SEQUENCE [LARGE SCALE GENOMIC DNA]</scope>
    <source>
        <strain evidence="2 3">M2</strain>
    </source>
</reference>
<gene>
    <name evidence="2" type="ORF">EKD16_19335</name>
</gene>
<feature type="compositionally biased region" description="Basic residues" evidence="1">
    <location>
        <begin position="77"/>
        <end position="86"/>
    </location>
</feature>
<feature type="compositionally biased region" description="Pro residues" evidence="1">
    <location>
        <begin position="230"/>
        <end position="239"/>
    </location>
</feature>
<feature type="compositionally biased region" description="Basic residues" evidence="1">
    <location>
        <begin position="255"/>
        <end position="265"/>
    </location>
</feature>
<dbReference type="KEGG" id="strr:EKD16_19335"/>
<feature type="compositionally biased region" description="Pro residues" evidence="1">
    <location>
        <begin position="41"/>
        <end position="50"/>
    </location>
</feature>